<evidence type="ECO:0000313" key="5">
    <source>
        <dbReference type="Proteomes" id="UP000249590"/>
    </source>
</evidence>
<dbReference type="OrthoDB" id="9812968at2"/>
<dbReference type="Gene3D" id="3.40.1350.10">
    <property type="match status" value="1"/>
</dbReference>
<dbReference type="AlphaFoldDB" id="A0A8B2NYR8"/>
<sequence length="151" mass="17184">MDVRTRRPATKVAAEPVGPPRRHAPSRKRVTAYDFGLDAERSVALFLLSGGYDIIGRRVRLRSGEVDIIATRDGDVAFVEVKARRKGWDGLLAVDERKQRRLSRAADEWLSRNDAFAAFTIRFDIALVWSGSRIEYIDNAFDFVPTDDFVW</sequence>
<proteinExistence type="inferred from homology"/>
<dbReference type="InterPro" id="IPR011856">
    <property type="entry name" value="tRNA_endonuc-like_dom_sf"/>
</dbReference>
<protein>
    <recommendedName>
        <fullName evidence="2">UPF0102 protein DLJ53_04990</fullName>
    </recommendedName>
</protein>
<name>A0A8B2NYR8_9HYPH</name>
<dbReference type="PANTHER" id="PTHR34039">
    <property type="entry name" value="UPF0102 PROTEIN YRAN"/>
    <property type="match status" value="1"/>
</dbReference>
<dbReference type="HAMAP" id="MF_00048">
    <property type="entry name" value="UPF0102"/>
    <property type="match status" value="1"/>
</dbReference>
<feature type="region of interest" description="Disordered" evidence="3">
    <location>
        <begin position="1"/>
        <end position="25"/>
    </location>
</feature>
<comment type="caution">
    <text evidence="4">The sequence shown here is derived from an EMBL/GenBank/DDBJ whole genome shotgun (WGS) entry which is preliminary data.</text>
</comment>
<dbReference type="GO" id="GO:0003676">
    <property type="term" value="F:nucleic acid binding"/>
    <property type="evidence" value="ECO:0007669"/>
    <property type="project" value="InterPro"/>
</dbReference>
<reference evidence="4 5" key="1">
    <citation type="submission" date="2018-05" db="EMBL/GenBank/DDBJ databases">
        <title>Acuticoccus sediminis sp. nov., isolated from deep-sea sediment of Indian Ocean.</title>
        <authorList>
            <person name="Liu X."/>
            <person name="Lai Q."/>
            <person name="Du Y."/>
            <person name="Sun F."/>
            <person name="Zhang X."/>
            <person name="Wang S."/>
            <person name="Shao Z."/>
        </authorList>
    </citation>
    <scope>NUCLEOTIDE SEQUENCE [LARGE SCALE GENOMIC DNA]</scope>
    <source>
        <strain evidence="4 5">PTG4-2</strain>
    </source>
</reference>
<evidence type="ECO:0000256" key="1">
    <source>
        <dbReference type="ARBA" id="ARBA00006738"/>
    </source>
</evidence>
<keyword evidence="5" id="KW-1185">Reference proteome</keyword>
<organism evidence="4 5">
    <name type="scientific">Acuticoccus sediminis</name>
    <dbReference type="NCBI Taxonomy" id="2184697"/>
    <lineage>
        <taxon>Bacteria</taxon>
        <taxon>Pseudomonadati</taxon>
        <taxon>Pseudomonadota</taxon>
        <taxon>Alphaproteobacteria</taxon>
        <taxon>Hyphomicrobiales</taxon>
        <taxon>Amorphaceae</taxon>
        <taxon>Acuticoccus</taxon>
    </lineage>
</organism>
<evidence type="ECO:0000256" key="2">
    <source>
        <dbReference type="HAMAP-Rule" id="MF_00048"/>
    </source>
</evidence>
<dbReference type="SUPFAM" id="SSF52980">
    <property type="entry name" value="Restriction endonuclease-like"/>
    <property type="match status" value="1"/>
</dbReference>
<accession>A0A8B2NYR8</accession>
<dbReference type="NCBIfam" id="TIGR00252">
    <property type="entry name" value="YraN family protein"/>
    <property type="match status" value="1"/>
</dbReference>
<dbReference type="InterPro" id="IPR003509">
    <property type="entry name" value="UPF0102_YraN-like"/>
</dbReference>
<evidence type="ECO:0000313" key="4">
    <source>
        <dbReference type="EMBL" id="RAI04523.1"/>
    </source>
</evidence>
<dbReference type="InterPro" id="IPR011335">
    <property type="entry name" value="Restrct_endonuc-II-like"/>
</dbReference>
<dbReference type="Proteomes" id="UP000249590">
    <property type="component" value="Unassembled WGS sequence"/>
</dbReference>
<comment type="similarity">
    <text evidence="1 2">Belongs to the UPF0102 family.</text>
</comment>
<dbReference type="EMBL" id="QHHQ01000001">
    <property type="protein sequence ID" value="RAI04523.1"/>
    <property type="molecule type" value="Genomic_DNA"/>
</dbReference>
<dbReference type="PANTHER" id="PTHR34039:SF1">
    <property type="entry name" value="UPF0102 PROTEIN YRAN"/>
    <property type="match status" value="1"/>
</dbReference>
<evidence type="ECO:0000256" key="3">
    <source>
        <dbReference type="SAM" id="MobiDB-lite"/>
    </source>
</evidence>
<gene>
    <name evidence="4" type="ORF">DLJ53_04990</name>
</gene>
<dbReference type="Pfam" id="PF02021">
    <property type="entry name" value="UPF0102"/>
    <property type="match status" value="1"/>
</dbReference>